<dbReference type="SUPFAM" id="SSF53474">
    <property type="entry name" value="alpha/beta-Hydrolases"/>
    <property type="match status" value="1"/>
</dbReference>
<protein>
    <submittedName>
        <fullName evidence="1">Alpha/beta hydrolase</fullName>
    </submittedName>
</protein>
<name>A0A4V1LF97_9LACO</name>
<keyword evidence="2" id="KW-1185">Reference proteome</keyword>
<gene>
    <name evidence="1" type="ORF">DXH47_08180</name>
</gene>
<evidence type="ECO:0000313" key="2">
    <source>
        <dbReference type="Proteomes" id="UP000290602"/>
    </source>
</evidence>
<dbReference type="Proteomes" id="UP000290602">
    <property type="component" value="Unassembled WGS sequence"/>
</dbReference>
<keyword evidence="1" id="KW-0378">Hydrolase</keyword>
<evidence type="ECO:0000313" key="1">
    <source>
        <dbReference type="EMBL" id="RXI77993.1"/>
    </source>
</evidence>
<dbReference type="InterPro" id="IPR010315">
    <property type="entry name" value="DUF915_hydro-like"/>
</dbReference>
<dbReference type="Gene3D" id="3.40.50.1820">
    <property type="entry name" value="alpha/beta hydrolase"/>
    <property type="match status" value="1"/>
</dbReference>
<dbReference type="OrthoDB" id="2301165at2"/>
<dbReference type="EMBL" id="QXIL01000016">
    <property type="protein sequence ID" value="RXI77993.1"/>
    <property type="molecule type" value="Genomic_DNA"/>
</dbReference>
<sequence>MRRWLPVLLGGWFSYHWFSRRAIRPLHRSSRGLQVASAVPTLFIPGWGGNAWTYNGMLRWFARHGYASKVLTVRVDYRGRLHFTGTWTGAAENPTIQVLFDRNLTQGYQHQIRWITQILRALRQHYGITTYNAVAHSWGGSAMVQSLLRDGADPQLLRLNRLVLLGTPVDESGDLHVPDPAYRRLWRWRGNLWANAGAEIHNVYGFLAGRKTDGEVPVRQARALRPVVAGSPLRYAEYPLAGLGHSRLHSARIARQLIARLLWAPKQND</sequence>
<comment type="caution">
    <text evidence="1">The sequence shown here is derived from an EMBL/GenBank/DDBJ whole genome shotgun (WGS) entry which is preliminary data.</text>
</comment>
<dbReference type="GO" id="GO:0016787">
    <property type="term" value="F:hydrolase activity"/>
    <property type="evidence" value="ECO:0007669"/>
    <property type="project" value="UniProtKB-KW"/>
</dbReference>
<dbReference type="AlphaFoldDB" id="A0A4V1LF97"/>
<dbReference type="InterPro" id="IPR029058">
    <property type="entry name" value="AB_hydrolase_fold"/>
</dbReference>
<accession>A0A4V1LF97</accession>
<reference evidence="1 2" key="1">
    <citation type="submission" date="2018-08" db="EMBL/GenBank/DDBJ databases">
        <title>Lactobacillus suantsai sp. nov., isolated from traditional fermented suan-tsai in Taiwan.</title>
        <authorList>
            <person name="Huang C.-H."/>
        </authorList>
    </citation>
    <scope>NUCLEOTIDE SEQUENCE [LARGE SCALE GENOMIC DNA]</scope>
    <source>
        <strain evidence="1 2">BCRC 12945</strain>
    </source>
</reference>
<proteinExistence type="predicted"/>
<dbReference type="Pfam" id="PF06028">
    <property type="entry name" value="DUF915"/>
    <property type="match status" value="1"/>
</dbReference>
<organism evidence="1 2">
    <name type="scientific">Levilactobacillus suantsaii</name>
    <dbReference type="NCBI Taxonomy" id="2292255"/>
    <lineage>
        <taxon>Bacteria</taxon>
        <taxon>Bacillati</taxon>
        <taxon>Bacillota</taxon>
        <taxon>Bacilli</taxon>
        <taxon>Lactobacillales</taxon>
        <taxon>Lactobacillaceae</taxon>
        <taxon>Levilactobacillus</taxon>
    </lineage>
</organism>